<name>A0A8H5ETD6_9AGAR</name>
<keyword evidence="2" id="KW-1133">Transmembrane helix</keyword>
<dbReference type="OrthoDB" id="3256943at2759"/>
<feature type="compositionally biased region" description="Basic and acidic residues" evidence="1">
    <location>
        <begin position="484"/>
        <end position="503"/>
    </location>
</feature>
<reference evidence="3 4" key="1">
    <citation type="journal article" date="2020" name="ISME J.">
        <title>Uncovering the hidden diversity of litter-decomposition mechanisms in mushroom-forming fungi.</title>
        <authorList>
            <person name="Floudas D."/>
            <person name="Bentzer J."/>
            <person name="Ahren D."/>
            <person name="Johansson T."/>
            <person name="Persson P."/>
            <person name="Tunlid A."/>
        </authorList>
    </citation>
    <scope>NUCLEOTIDE SEQUENCE [LARGE SCALE GENOMIC DNA]</scope>
    <source>
        <strain evidence="3 4">CBS 175.51</strain>
    </source>
</reference>
<gene>
    <name evidence="3" type="ORF">D9611_009406</name>
</gene>
<protein>
    <submittedName>
        <fullName evidence="3">Uncharacterized protein</fullName>
    </submittedName>
</protein>
<keyword evidence="2" id="KW-0812">Transmembrane</keyword>
<feature type="compositionally biased region" description="Low complexity" evidence="1">
    <location>
        <begin position="190"/>
        <end position="209"/>
    </location>
</feature>
<feature type="compositionally biased region" description="Basic and acidic residues" evidence="1">
    <location>
        <begin position="457"/>
        <end position="469"/>
    </location>
</feature>
<feature type="compositionally biased region" description="Low complexity" evidence="1">
    <location>
        <begin position="527"/>
        <end position="536"/>
    </location>
</feature>
<evidence type="ECO:0000256" key="1">
    <source>
        <dbReference type="SAM" id="MobiDB-lite"/>
    </source>
</evidence>
<keyword evidence="2" id="KW-0472">Membrane</keyword>
<keyword evidence="4" id="KW-1185">Reference proteome</keyword>
<feature type="region of interest" description="Disordered" evidence="1">
    <location>
        <begin position="326"/>
        <end position="353"/>
    </location>
</feature>
<dbReference type="EMBL" id="JAACJK010000225">
    <property type="protein sequence ID" value="KAF5311669.1"/>
    <property type="molecule type" value="Genomic_DNA"/>
</dbReference>
<organism evidence="3 4">
    <name type="scientific">Ephemerocybe angulata</name>
    <dbReference type="NCBI Taxonomy" id="980116"/>
    <lineage>
        <taxon>Eukaryota</taxon>
        <taxon>Fungi</taxon>
        <taxon>Dikarya</taxon>
        <taxon>Basidiomycota</taxon>
        <taxon>Agaricomycotina</taxon>
        <taxon>Agaricomycetes</taxon>
        <taxon>Agaricomycetidae</taxon>
        <taxon>Agaricales</taxon>
        <taxon>Agaricineae</taxon>
        <taxon>Psathyrellaceae</taxon>
        <taxon>Ephemerocybe</taxon>
    </lineage>
</organism>
<feature type="compositionally biased region" description="Polar residues" evidence="1">
    <location>
        <begin position="276"/>
        <end position="287"/>
    </location>
</feature>
<comment type="caution">
    <text evidence="3">The sequence shown here is derived from an EMBL/GenBank/DDBJ whole genome shotgun (WGS) entry which is preliminary data.</text>
</comment>
<feature type="region of interest" description="Disordered" evidence="1">
    <location>
        <begin position="591"/>
        <end position="622"/>
    </location>
</feature>
<accession>A0A8H5ETD6</accession>
<feature type="compositionally biased region" description="Low complexity" evidence="1">
    <location>
        <begin position="217"/>
        <end position="227"/>
    </location>
</feature>
<dbReference type="Proteomes" id="UP000541558">
    <property type="component" value="Unassembled WGS sequence"/>
</dbReference>
<proteinExistence type="predicted"/>
<evidence type="ECO:0000313" key="4">
    <source>
        <dbReference type="Proteomes" id="UP000541558"/>
    </source>
</evidence>
<feature type="transmembrane region" description="Helical" evidence="2">
    <location>
        <begin position="16"/>
        <end position="41"/>
    </location>
</feature>
<feature type="region of interest" description="Disordered" evidence="1">
    <location>
        <begin position="250"/>
        <end position="311"/>
    </location>
</feature>
<feature type="region of interest" description="Disordered" evidence="1">
    <location>
        <begin position="449"/>
        <end position="561"/>
    </location>
</feature>
<feature type="region of interest" description="Disordered" evidence="1">
    <location>
        <begin position="180"/>
        <end position="236"/>
    </location>
</feature>
<feature type="compositionally biased region" description="Acidic residues" evidence="1">
    <location>
        <begin position="514"/>
        <end position="526"/>
    </location>
</feature>
<feature type="compositionally biased region" description="Basic and acidic residues" evidence="1">
    <location>
        <begin position="261"/>
        <end position="274"/>
    </location>
</feature>
<evidence type="ECO:0000313" key="3">
    <source>
        <dbReference type="EMBL" id="KAF5311669.1"/>
    </source>
</evidence>
<dbReference type="AlphaFoldDB" id="A0A8H5ETD6"/>
<feature type="compositionally biased region" description="Low complexity" evidence="1">
    <location>
        <begin position="334"/>
        <end position="348"/>
    </location>
</feature>
<evidence type="ECO:0000256" key="2">
    <source>
        <dbReference type="SAM" id="Phobius"/>
    </source>
</evidence>
<sequence>MPADSEGHSKGASSNLYLVTFLATLFLLLFVSCAIVLRSYLLRRRYQRQIEHALAHGIVLAPRTPGSRKKRFGTRPHLYESWIAPLHVSGVSGGASLGKELTHGGRWSDMLPLTVQTVIVKRRTKDASALSAFSSPATVFTSESTAFNNPGNGTPLDSSNVVRFAPSPAEVPPAPGRLGAFFSRFSSSQTPPIATPASRPTTAPSAPSTTAPPPNTVPAAPAPRVRPGLFEFPHPNTHVDTQELLRNPRRDSALAHPQNQNRDRSDSARSRRESSVSNWRSIVSPSPSLAMAQTADDTNNAGVPPLPNAANRHSRRLSLPVLSTNLPSLGNNPGGRTPEGATPTTTGAWGFGRRAGLTTSPTTANSLYAPADINNFIRYGLGVNINNNNSNNNNNSGNATGGPSRAGSKYRVRTEMLQISVLVAMPDVKTSALYGDAGVVKRLRAQQGRRLGGRGVGEGHHQDQDRDVDGQFNKAGGDGVVEGVGDRRPRKRDGPGEGGERAVRRGHGRRRSEDEGDEDEIVEVPGDDSSSISSSSSDEDEKEDDDDDDEEEENAPLPELVLGVTRLNYRHAVSGGSPAPNFVIPSVPPPPIPTSNSASSILPRSNSIPPAPAPIPVQAQRGSRMSALRDAVLL</sequence>
<feature type="compositionally biased region" description="Acidic residues" evidence="1">
    <location>
        <begin position="537"/>
        <end position="554"/>
    </location>
</feature>